<dbReference type="PANTHER" id="PTHR42988:SF2">
    <property type="entry name" value="CYCLIC NUCLEOTIDE PHOSPHODIESTERASE CBUA0032-RELATED"/>
    <property type="match status" value="1"/>
</dbReference>
<sequence>MKFLHLSDIHFLREYPKAEKGYNAIFNDMTSPLIQLKKALIMVDLSKIDFVIITGDLVESGMYEDYFSLKCELEKLLGNVPYILTLGNHDNKAAFYKGWFNKECNEPYNTVNEIDNLRIISFDNSVYKNSDGFISNEQYKWLENQLKDSSKKDTILILHHHLIKDQFTTPSVDIDDNFEKIIRESSLVGIFVGHTHHPFNGSFADKPYFSTGSLSFIGHDEGNGIVRFEENAQFSICTYEDGKISVEVISASNDNKLLGIVNFKE</sequence>
<organism evidence="6 7">
    <name type="scientific">Clostridium disporicum</name>
    <dbReference type="NCBI Taxonomy" id="84024"/>
    <lineage>
        <taxon>Bacteria</taxon>
        <taxon>Bacillati</taxon>
        <taxon>Bacillota</taxon>
        <taxon>Clostridia</taxon>
        <taxon>Eubacteriales</taxon>
        <taxon>Clostridiaceae</taxon>
        <taxon>Clostridium</taxon>
    </lineage>
</organism>
<reference evidence="6 7" key="1">
    <citation type="submission" date="2015-09" db="EMBL/GenBank/DDBJ databases">
        <authorList>
            <consortium name="Pathogen Informatics"/>
        </authorList>
    </citation>
    <scope>NUCLEOTIDE SEQUENCE [LARGE SCALE GENOMIC DNA]</scope>
    <source>
        <strain evidence="6 7">2789STDY5834855</strain>
    </source>
</reference>
<dbReference type="SUPFAM" id="SSF56300">
    <property type="entry name" value="Metallo-dependent phosphatases"/>
    <property type="match status" value="1"/>
</dbReference>
<dbReference type="GO" id="GO:0004114">
    <property type="term" value="F:3',5'-cyclic-nucleotide phosphodiesterase activity"/>
    <property type="evidence" value="ECO:0007669"/>
    <property type="project" value="UniProtKB-EC"/>
</dbReference>
<dbReference type="GeneID" id="83012317"/>
<dbReference type="Gene3D" id="3.60.21.10">
    <property type="match status" value="1"/>
</dbReference>
<dbReference type="OrthoDB" id="5505563at2"/>
<name>A0A173YBN6_9CLOT</name>
<evidence type="ECO:0000313" key="6">
    <source>
        <dbReference type="EMBL" id="CUN61239.1"/>
    </source>
</evidence>
<evidence type="ECO:0000256" key="2">
    <source>
        <dbReference type="ARBA" id="ARBA00022801"/>
    </source>
</evidence>
<dbReference type="RefSeq" id="WP_042399408.1">
    <property type="nucleotide sequence ID" value="NZ_CYZV01000002.1"/>
</dbReference>
<dbReference type="Pfam" id="PF00149">
    <property type="entry name" value="Metallophos"/>
    <property type="match status" value="1"/>
</dbReference>
<evidence type="ECO:0000313" key="7">
    <source>
        <dbReference type="Proteomes" id="UP000095558"/>
    </source>
</evidence>
<keyword evidence="3" id="KW-0408">Iron</keyword>
<evidence type="ECO:0000259" key="5">
    <source>
        <dbReference type="Pfam" id="PF00149"/>
    </source>
</evidence>
<feature type="domain" description="Calcineurin-like phosphoesterase" evidence="5">
    <location>
        <begin position="1"/>
        <end position="198"/>
    </location>
</feature>
<dbReference type="InterPro" id="IPR029052">
    <property type="entry name" value="Metallo-depent_PP-like"/>
</dbReference>
<protein>
    <submittedName>
        <fullName evidence="6">3',5'-cyclic adenosine monophosphate phosphodiesterase CpdA</fullName>
        <ecNumber evidence="6">3.1.4.17</ecNumber>
    </submittedName>
</protein>
<proteinExistence type="inferred from homology"/>
<evidence type="ECO:0000256" key="1">
    <source>
        <dbReference type="ARBA" id="ARBA00022723"/>
    </source>
</evidence>
<keyword evidence="2 6" id="KW-0378">Hydrolase</keyword>
<evidence type="ECO:0000256" key="4">
    <source>
        <dbReference type="ARBA" id="ARBA00025742"/>
    </source>
</evidence>
<dbReference type="AlphaFoldDB" id="A0A173YBN6"/>
<comment type="similarity">
    <text evidence="4">Belongs to the cyclic nucleotide phosphodiesterase class-III family.</text>
</comment>
<keyword evidence="1" id="KW-0479">Metal-binding</keyword>
<dbReference type="Proteomes" id="UP000095558">
    <property type="component" value="Unassembled WGS sequence"/>
</dbReference>
<dbReference type="InterPro" id="IPR004843">
    <property type="entry name" value="Calcineurin-like_PHP"/>
</dbReference>
<dbReference type="PANTHER" id="PTHR42988">
    <property type="entry name" value="PHOSPHOHYDROLASE"/>
    <property type="match status" value="1"/>
</dbReference>
<dbReference type="GO" id="GO:0046872">
    <property type="term" value="F:metal ion binding"/>
    <property type="evidence" value="ECO:0007669"/>
    <property type="project" value="UniProtKB-KW"/>
</dbReference>
<gene>
    <name evidence="6" type="primary">cpdA</name>
    <name evidence="6" type="ORF">ERS852470_00327</name>
</gene>
<accession>A0A173YBN6</accession>
<evidence type="ECO:0000256" key="3">
    <source>
        <dbReference type="ARBA" id="ARBA00023004"/>
    </source>
</evidence>
<dbReference type="EMBL" id="CYZV01000002">
    <property type="protein sequence ID" value="CUN61239.1"/>
    <property type="molecule type" value="Genomic_DNA"/>
</dbReference>
<dbReference type="InterPro" id="IPR050884">
    <property type="entry name" value="CNP_phosphodiesterase-III"/>
</dbReference>
<dbReference type="EC" id="3.1.4.17" evidence="6"/>